<dbReference type="PANTHER" id="PTHR46289">
    <property type="entry name" value="52 KDA REPRESSOR OF THE INHIBITOR OF THE PROTEIN KINASE-LIKE PROTEIN-RELATED"/>
    <property type="match status" value="1"/>
</dbReference>
<organism evidence="2 3">
    <name type="scientific">Gouania willdenowi</name>
    <name type="common">Blunt-snouted clingfish</name>
    <name type="synonym">Lepadogaster willdenowi</name>
    <dbReference type="NCBI Taxonomy" id="441366"/>
    <lineage>
        <taxon>Eukaryota</taxon>
        <taxon>Metazoa</taxon>
        <taxon>Chordata</taxon>
        <taxon>Craniata</taxon>
        <taxon>Vertebrata</taxon>
        <taxon>Euteleostomi</taxon>
        <taxon>Actinopterygii</taxon>
        <taxon>Neopterygii</taxon>
        <taxon>Teleostei</taxon>
        <taxon>Neoteleostei</taxon>
        <taxon>Acanthomorphata</taxon>
        <taxon>Ovalentaria</taxon>
        <taxon>Blenniimorphae</taxon>
        <taxon>Blenniiformes</taxon>
        <taxon>Gobiesocoidei</taxon>
        <taxon>Gobiesocidae</taxon>
        <taxon>Gobiesocinae</taxon>
        <taxon>Gouania</taxon>
    </lineage>
</organism>
<keyword evidence="3" id="KW-1185">Reference proteome</keyword>
<reference evidence="2" key="1">
    <citation type="submission" date="2020-06" db="EMBL/GenBank/DDBJ databases">
        <authorList>
            <consortium name="Wellcome Sanger Institute Data Sharing"/>
        </authorList>
    </citation>
    <scope>NUCLEOTIDE SEQUENCE [LARGE SCALE GENOMIC DNA]</scope>
</reference>
<reference evidence="2" key="2">
    <citation type="submission" date="2025-08" db="UniProtKB">
        <authorList>
            <consortium name="Ensembl"/>
        </authorList>
    </citation>
    <scope>IDENTIFICATION</scope>
</reference>
<sequence length="175" mass="20406">SQQKKFLTKEKQELMVSWYREDLPQPDSINQEIHRWMVKNQPPTGLAATAKETLNQIDKQFYPNIHCNLTLPVTTCSCERSFSALRWLKNWLRSSMGNNRLSGLAMMHMHKNRALDPEQVLRCWDATGRRRISLVLTGLAELPVKECTTITSDPKCSIFIKVQFCLLRFENTFYL</sequence>
<evidence type="ECO:0000313" key="2">
    <source>
        <dbReference type="Ensembl" id="ENSGWIP00000042357.1"/>
    </source>
</evidence>
<dbReference type="GO" id="GO:0046983">
    <property type="term" value="F:protein dimerization activity"/>
    <property type="evidence" value="ECO:0007669"/>
    <property type="project" value="InterPro"/>
</dbReference>
<name>A0A8C5H9P6_GOUWI</name>
<protein>
    <recommendedName>
        <fullName evidence="1">HAT C-terminal dimerisation domain-containing protein</fullName>
    </recommendedName>
</protein>
<dbReference type="InterPro" id="IPR008906">
    <property type="entry name" value="HATC_C_dom"/>
</dbReference>
<evidence type="ECO:0000259" key="1">
    <source>
        <dbReference type="Pfam" id="PF05699"/>
    </source>
</evidence>
<proteinExistence type="predicted"/>
<dbReference type="Ensembl" id="ENSGWIT00000045967.1">
    <property type="protein sequence ID" value="ENSGWIP00000042357.1"/>
    <property type="gene ID" value="ENSGWIG00000021257.1"/>
</dbReference>
<dbReference type="AlphaFoldDB" id="A0A8C5H9P6"/>
<dbReference type="Pfam" id="PF05699">
    <property type="entry name" value="Dimer_Tnp_hAT"/>
    <property type="match status" value="1"/>
</dbReference>
<accession>A0A8C5H9P6</accession>
<dbReference type="PANTHER" id="PTHR46289:SF14">
    <property type="entry name" value="DUF4371 DOMAIN-CONTAINING PROTEIN"/>
    <property type="match status" value="1"/>
</dbReference>
<evidence type="ECO:0000313" key="3">
    <source>
        <dbReference type="Proteomes" id="UP000694680"/>
    </source>
</evidence>
<dbReference type="InterPro" id="IPR052958">
    <property type="entry name" value="IFN-induced_PKR_regulator"/>
</dbReference>
<dbReference type="Proteomes" id="UP000694680">
    <property type="component" value="Chromosome 5"/>
</dbReference>
<reference evidence="2" key="3">
    <citation type="submission" date="2025-09" db="UniProtKB">
        <authorList>
            <consortium name="Ensembl"/>
        </authorList>
    </citation>
    <scope>IDENTIFICATION</scope>
</reference>
<feature type="domain" description="HAT C-terminal dimerisation" evidence="1">
    <location>
        <begin position="69"/>
        <end position="112"/>
    </location>
</feature>